<reference evidence="2" key="1">
    <citation type="submission" date="2013-03" db="EMBL/GenBank/DDBJ databases">
        <title>The Genome Sequence of Anopheles epiroticus epiroticus2.</title>
        <authorList>
            <consortium name="The Broad Institute Genomics Platform"/>
            <person name="Neafsey D.E."/>
            <person name="Howell P."/>
            <person name="Walker B."/>
            <person name="Young S.K."/>
            <person name="Zeng Q."/>
            <person name="Gargeya S."/>
            <person name="Fitzgerald M."/>
            <person name="Haas B."/>
            <person name="Abouelleil A."/>
            <person name="Allen A.W."/>
            <person name="Alvarado L."/>
            <person name="Arachchi H.M."/>
            <person name="Berlin A.M."/>
            <person name="Chapman S.B."/>
            <person name="Gainer-Dewar J."/>
            <person name="Goldberg J."/>
            <person name="Griggs A."/>
            <person name="Gujja S."/>
            <person name="Hansen M."/>
            <person name="Howarth C."/>
            <person name="Imamovic A."/>
            <person name="Ireland A."/>
            <person name="Larimer J."/>
            <person name="McCowan C."/>
            <person name="Murphy C."/>
            <person name="Pearson M."/>
            <person name="Poon T.W."/>
            <person name="Priest M."/>
            <person name="Roberts A."/>
            <person name="Saif S."/>
            <person name="Shea T."/>
            <person name="Sisk P."/>
            <person name="Sykes S."/>
            <person name="Wortman J."/>
            <person name="Nusbaum C."/>
            <person name="Birren B."/>
        </authorList>
    </citation>
    <scope>NUCLEOTIDE SEQUENCE [LARGE SCALE GENOMIC DNA]</scope>
    <source>
        <strain evidence="2">Epiroticus2</strain>
    </source>
</reference>
<dbReference type="EnsemblMetazoa" id="AEPI010970-RA">
    <property type="protein sequence ID" value="AEPI010970-PA"/>
    <property type="gene ID" value="AEPI010970"/>
</dbReference>
<accession>A0A182PVI3</accession>
<dbReference type="Pfam" id="PF06477">
    <property type="entry name" value="DUF1091"/>
    <property type="match status" value="6"/>
</dbReference>
<dbReference type="PANTHER" id="PTHR20898:SF1">
    <property type="entry name" value="MD-2-RELATED LIPID-RECOGNITION DOMAIN-CONTAINING PROTEIN"/>
    <property type="match status" value="1"/>
</dbReference>
<dbReference type="SMART" id="SM00697">
    <property type="entry name" value="DM8"/>
    <property type="match status" value="6"/>
</dbReference>
<reference evidence="1" key="2">
    <citation type="submission" date="2020-05" db="UniProtKB">
        <authorList>
            <consortium name="EnsemblMetazoa"/>
        </authorList>
    </citation>
    <scope>IDENTIFICATION</scope>
    <source>
        <strain evidence="1">Epiroticus2</strain>
    </source>
</reference>
<evidence type="ECO:0000313" key="1">
    <source>
        <dbReference type="EnsemblMetazoa" id="AEPI010970-PA"/>
    </source>
</evidence>
<organism evidence="1 2">
    <name type="scientific">Anopheles epiroticus</name>
    <dbReference type="NCBI Taxonomy" id="199890"/>
    <lineage>
        <taxon>Eukaryota</taxon>
        <taxon>Metazoa</taxon>
        <taxon>Ecdysozoa</taxon>
        <taxon>Arthropoda</taxon>
        <taxon>Hexapoda</taxon>
        <taxon>Insecta</taxon>
        <taxon>Pterygota</taxon>
        <taxon>Neoptera</taxon>
        <taxon>Endopterygota</taxon>
        <taxon>Diptera</taxon>
        <taxon>Nematocera</taxon>
        <taxon>Culicoidea</taxon>
        <taxon>Culicidae</taxon>
        <taxon>Anophelinae</taxon>
        <taxon>Anopheles</taxon>
    </lineage>
</organism>
<dbReference type="AlphaFoldDB" id="A0A182PVI3"/>
<sequence>MIPVGKKIELFSKVNSIQVSHQFHQPKSGLNHSIDLEFNITRPVRGIKLQLSYYLTDENGVTQTVLIKRSVDLCFYIQNPNSDRFVKNVFDYLRERTNVQMKCPIAPGNYYMRNIRPADFPVPGFLPESYFVMETIYRSEVRRATLIEFRYFGKMLYPIITHYDFRGNDKYINSSLDIYGTDPLNKTYAMEFFVFRTIRDAKIVLTLSVRAFDGVGRTALFTRVVDGCEFIRRPSSDRLIKAFYDEIKKSSKIPRCPYNPGDSISIIFTPHALSMPSIVPETDCFFDVKTYTRARTELIFETQLHCSMRRRANVKKVLGSGNTVRAWLAAAFLPTFNDSLLCTPFMVQHMYPIITYHDVKGNNKYVNAWIEVLGNDVMNKTYVLQFEVIRVIRDCKMALTFSVPALTKMGTNALVTRTIDGCEFLRRPSSDRLVKMVYDQIKQDSKIPQCPYRPGTSIGMNFTPYSMTMPRLLPETECAFEIKAYTNAQTEKIFETVWKAILKKRENLRKGMSLIAIISYKEVKANERYLNASIEDVGDHEWNRTYLFHFKALHDIRSLKNKFSYSIRAFDGAVQNALVSRTLDVCEMYRNPPSNRLVRMYCDPLVKSSKIRPCPFKPGDTIMLNITPSIYPVPSFVPETEFLIDVKGFTKVVPVVTYRELLSNTKYVNATLVEVINNEWSTTYLVYFDIFSESIFTYSIRAFKGAINTKIYSRWVDACEMVRRPPTDRLIRKYYDIIANHSKLIYCPYKPGYRAMLNITPSAWYIPSFVPETDFFLETKSYVKERTVLALQSRWYGSVVRFEVDPKKLIAIVTHKEVKANGRYLKTWIEDVGGHEWNRTHLFHFEALRDIKDLKNYFSYSIRAFDGAVQNALVSRTIDGCEVYKNPPTNRFLKMYYDPLVKYSQIRLCPYKAGDTMMLNITPSVYPIPNFVPETEFVVLVKGFISVGKIRLFETRWYGKLKRMFNV</sequence>
<proteinExistence type="predicted"/>
<dbReference type="Proteomes" id="UP000075885">
    <property type="component" value="Unassembled WGS sequence"/>
</dbReference>
<dbReference type="PANTHER" id="PTHR20898">
    <property type="entry name" value="DAEDALUS ON 3-RELATED-RELATED"/>
    <property type="match status" value="1"/>
</dbReference>
<name>A0A182PVI3_9DIPT</name>
<protein>
    <submittedName>
        <fullName evidence="1">Uncharacterized protein</fullName>
    </submittedName>
</protein>
<dbReference type="InterPro" id="IPR010512">
    <property type="entry name" value="DUF1091"/>
</dbReference>
<keyword evidence="2" id="KW-1185">Reference proteome</keyword>
<dbReference type="VEuPathDB" id="VectorBase:AEPI010970"/>
<evidence type="ECO:0000313" key="2">
    <source>
        <dbReference type="Proteomes" id="UP000075885"/>
    </source>
</evidence>